<keyword evidence="4 5" id="KW-0472">Membrane</keyword>
<keyword evidence="2 5" id="KW-0812">Transmembrane</keyword>
<dbReference type="GO" id="GO:0005783">
    <property type="term" value="C:endoplasmic reticulum"/>
    <property type="evidence" value="ECO:0007669"/>
    <property type="project" value="TreeGrafter"/>
</dbReference>
<dbReference type="OrthoDB" id="266518at2759"/>
<evidence type="ECO:0000256" key="4">
    <source>
        <dbReference type="ARBA" id="ARBA00023136"/>
    </source>
</evidence>
<gene>
    <name evidence="6" type="ORF">H257_04392</name>
</gene>
<evidence type="ECO:0000313" key="6">
    <source>
        <dbReference type="EMBL" id="ETV83763.1"/>
    </source>
</evidence>
<proteinExistence type="predicted"/>
<comment type="subcellular location">
    <subcellularLocation>
        <location evidence="1">Membrane</location>
        <topology evidence="1">Multi-pass membrane protein</topology>
    </subcellularLocation>
</comment>
<dbReference type="AlphaFoldDB" id="W4GXX2"/>
<evidence type="ECO:0000256" key="2">
    <source>
        <dbReference type="ARBA" id="ARBA00022692"/>
    </source>
</evidence>
<evidence type="ECO:0000256" key="3">
    <source>
        <dbReference type="ARBA" id="ARBA00022989"/>
    </source>
</evidence>
<dbReference type="RefSeq" id="XP_009827193.1">
    <property type="nucleotide sequence ID" value="XM_009828891.1"/>
</dbReference>
<dbReference type="GO" id="GO:0016236">
    <property type="term" value="P:macroautophagy"/>
    <property type="evidence" value="ECO:0007669"/>
    <property type="project" value="TreeGrafter"/>
</dbReference>
<dbReference type="GO" id="GO:0016020">
    <property type="term" value="C:membrane"/>
    <property type="evidence" value="ECO:0007669"/>
    <property type="project" value="UniProtKB-SubCell"/>
</dbReference>
<feature type="transmembrane region" description="Helical" evidence="5">
    <location>
        <begin position="58"/>
        <end position="82"/>
    </location>
</feature>
<dbReference type="EMBL" id="KI913120">
    <property type="protein sequence ID" value="ETV83763.1"/>
    <property type="molecule type" value="Genomic_DNA"/>
</dbReference>
<dbReference type="PANTHER" id="PTHR21389">
    <property type="entry name" value="P53 INDUCED PROTEIN"/>
    <property type="match status" value="1"/>
</dbReference>
<feature type="transmembrane region" description="Helical" evidence="5">
    <location>
        <begin position="220"/>
        <end position="238"/>
    </location>
</feature>
<accession>W4GXX2</accession>
<dbReference type="STRING" id="112090.W4GXX2"/>
<dbReference type="PANTHER" id="PTHR21389:SF0">
    <property type="entry name" value="ETOPOSIDE-INDUCED PROTEIN 2.4 HOMOLOG"/>
    <property type="match status" value="1"/>
</dbReference>
<feature type="transmembrane region" description="Helical" evidence="5">
    <location>
        <begin position="158"/>
        <end position="177"/>
    </location>
</feature>
<dbReference type="Pfam" id="PF07264">
    <property type="entry name" value="EI24"/>
    <property type="match status" value="1"/>
</dbReference>
<reference evidence="6" key="1">
    <citation type="submission" date="2013-12" db="EMBL/GenBank/DDBJ databases">
        <title>The Genome Sequence of Aphanomyces astaci APO3.</title>
        <authorList>
            <consortium name="The Broad Institute Genomics Platform"/>
            <person name="Russ C."/>
            <person name="Tyler B."/>
            <person name="van West P."/>
            <person name="Dieguez-Uribeondo J."/>
            <person name="Young S.K."/>
            <person name="Zeng Q."/>
            <person name="Gargeya S."/>
            <person name="Fitzgerald M."/>
            <person name="Abouelleil A."/>
            <person name="Alvarado L."/>
            <person name="Chapman S.B."/>
            <person name="Gainer-Dewar J."/>
            <person name="Goldberg J."/>
            <person name="Griggs A."/>
            <person name="Gujja S."/>
            <person name="Hansen M."/>
            <person name="Howarth C."/>
            <person name="Imamovic A."/>
            <person name="Ireland A."/>
            <person name="Larimer J."/>
            <person name="McCowan C."/>
            <person name="Murphy C."/>
            <person name="Pearson M."/>
            <person name="Poon T.W."/>
            <person name="Priest M."/>
            <person name="Roberts A."/>
            <person name="Saif S."/>
            <person name="Shea T."/>
            <person name="Sykes S."/>
            <person name="Wortman J."/>
            <person name="Nusbaum C."/>
            <person name="Birren B."/>
        </authorList>
    </citation>
    <scope>NUCLEOTIDE SEQUENCE [LARGE SCALE GENOMIC DNA]</scope>
    <source>
        <strain evidence="6">APO3</strain>
    </source>
</reference>
<keyword evidence="3 5" id="KW-1133">Transmembrane helix</keyword>
<dbReference type="VEuPathDB" id="FungiDB:H257_04392"/>
<organism evidence="6">
    <name type="scientific">Aphanomyces astaci</name>
    <name type="common">Crayfish plague agent</name>
    <dbReference type="NCBI Taxonomy" id="112090"/>
    <lineage>
        <taxon>Eukaryota</taxon>
        <taxon>Sar</taxon>
        <taxon>Stramenopiles</taxon>
        <taxon>Oomycota</taxon>
        <taxon>Saprolegniomycetes</taxon>
        <taxon>Saprolegniales</taxon>
        <taxon>Verrucalvaceae</taxon>
        <taxon>Aphanomyces</taxon>
    </lineage>
</organism>
<evidence type="ECO:0008006" key="7">
    <source>
        <dbReference type="Google" id="ProtNLM"/>
    </source>
</evidence>
<protein>
    <recommendedName>
        <fullName evidence="7">Etoposide-induced protein 2.4</fullName>
    </recommendedName>
</protein>
<feature type="transmembrane region" description="Helical" evidence="5">
    <location>
        <begin position="102"/>
        <end position="125"/>
    </location>
</feature>
<evidence type="ECO:0000256" key="5">
    <source>
        <dbReference type="SAM" id="Phobius"/>
    </source>
</evidence>
<dbReference type="InterPro" id="IPR059112">
    <property type="entry name" value="CysZ/EI24"/>
</dbReference>
<dbReference type="GeneID" id="20806388"/>
<name>W4GXX2_APHAT</name>
<evidence type="ECO:0000256" key="1">
    <source>
        <dbReference type="ARBA" id="ARBA00004141"/>
    </source>
</evidence>
<sequence>MDADDGGTSSWGEALQAGYVTFCQGIQDSISLHRILLLYIQSHIVRNRTVKCVMVNGIIFLGSIFFFDYVVIPIIHLLGLALKKHEQATGGTKDSSSFHDTIDTIIFLVYQGLWMYPIYCVSFILNTIWYQELAEEAYLQTHGTARPAPVKDMLIDEVYRAILVFFFLLQTMLTYLVPVVGPFVSFVHMSWLYALYCFEYKWSLHGWSIEKRLAFMEKHWAYFIGFGCPFTLATYFTPNFVGKGIFALLFPVFLLLATVCEPSAERETTKLPLFGPSRWLTLQFVRRLSNLTGVKQPPRKTPDAMRR</sequence>